<dbReference type="Proteomes" id="UP000789342">
    <property type="component" value="Unassembled WGS sequence"/>
</dbReference>
<protein>
    <submittedName>
        <fullName evidence="1">17171_t:CDS:1</fullName>
    </submittedName>
</protein>
<gene>
    <name evidence="1" type="ORF">AMORRO_LOCUS959</name>
</gene>
<evidence type="ECO:0000313" key="2">
    <source>
        <dbReference type="Proteomes" id="UP000789342"/>
    </source>
</evidence>
<accession>A0A9N8VJ73</accession>
<dbReference type="EMBL" id="CAJVPV010000340">
    <property type="protein sequence ID" value="CAG8452291.1"/>
    <property type="molecule type" value="Genomic_DNA"/>
</dbReference>
<proteinExistence type="predicted"/>
<name>A0A9N8VJ73_9GLOM</name>
<dbReference type="AlphaFoldDB" id="A0A9N8VJ73"/>
<sequence length="77" mass="8989">MAPSMFGVCPCIRCQEYLLFKGITESQLFVITEPEHLTLILKLLDGVNIEFFHTTQSNKMERTQTQGYYSPFIWCHI</sequence>
<keyword evidence="2" id="KW-1185">Reference proteome</keyword>
<comment type="caution">
    <text evidence="1">The sequence shown here is derived from an EMBL/GenBank/DDBJ whole genome shotgun (WGS) entry which is preliminary data.</text>
</comment>
<evidence type="ECO:0000313" key="1">
    <source>
        <dbReference type="EMBL" id="CAG8452291.1"/>
    </source>
</evidence>
<organism evidence="1 2">
    <name type="scientific">Acaulospora morrowiae</name>
    <dbReference type="NCBI Taxonomy" id="94023"/>
    <lineage>
        <taxon>Eukaryota</taxon>
        <taxon>Fungi</taxon>
        <taxon>Fungi incertae sedis</taxon>
        <taxon>Mucoromycota</taxon>
        <taxon>Glomeromycotina</taxon>
        <taxon>Glomeromycetes</taxon>
        <taxon>Diversisporales</taxon>
        <taxon>Acaulosporaceae</taxon>
        <taxon>Acaulospora</taxon>
    </lineage>
</organism>
<reference evidence="1" key="1">
    <citation type="submission" date="2021-06" db="EMBL/GenBank/DDBJ databases">
        <authorList>
            <person name="Kallberg Y."/>
            <person name="Tangrot J."/>
            <person name="Rosling A."/>
        </authorList>
    </citation>
    <scope>NUCLEOTIDE SEQUENCE</scope>
    <source>
        <strain evidence="1">CL551</strain>
    </source>
</reference>